<dbReference type="InterPro" id="IPR008271">
    <property type="entry name" value="Ser/Thr_kinase_AS"/>
</dbReference>
<dbReference type="InterPro" id="IPR051681">
    <property type="entry name" value="Ser/Thr_Kinases-Pseudokinases"/>
</dbReference>
<dbReference type="SMART" id="SM00220">
    <property type="entry name" value="S_TKc"/>
    <property type="match status" value="1"/>
</dbReference>
<sequence length="172" mass="19229">MKMKIWKTLCHPHVLELYGASSTSGNPPWFFVSPYLSHGSLVSYLQHLPTLPFDYILQVLHQIAEGMEYLHSKDVLHGDLKASNVLVNDTKECVLADFGMSEMKSEVLRISGITLQGTYRWMAPELMRVGGELTKETDVYAFAITVIEVLTKGETIPWGSQLPNADMANGQD</sequence>
<dbReference type="PANTHER" id="PTHR44329">
    <property type="entry name" value="SERINE/THREONINE-PROTEIN KINASE TNNI3K-RELATED"/>
    <property type="match status" value="1"/>
</dbReference>
<dbReference type="PROSITE" id="PS50011">
    <property type="entry name" value="PROTEIN_KINASE_DOM"/>
    <property type="match status" value="1"/>
</dbReference>
<dbReference type="SUPFAM" id="SSF56112">
    <property type="entry name" value="Protein kinase-like (PK-like)"/>
    <property type="match status" value="1"/>
</dbReference>
<dbReference type="PROSITE" id="PS00108">
    <property type="entry name" value="PROTEIN_KINASE_ST"/>
    <property type="match status" value="1"/>
</dbReference>
<keyword evidence="3" id="KW-1185">Reference proteome</keyword>
<dbReference type="GO" id="GO:0004674">
    <property type="term" value="F:protein serine/threonine kinase activity"/>
    <property type="evidence" value="ECO:0007669"/>
    <property type="project" value="TreeGrafter"/>
</dbReference>
<proteinExistence type="predicted"/>
<dbReference type="PRINTS" id="PR00109">
    <property type="entry name" value="TYRKINASE"/>
</dbReference>
<protein>
    <recommendedName>
        <fullName evidence="1">Protein kinase domain-containing protein</fullName>
    </recommendedName>
</protein>
<dbReference type="InterPro" id="IPR000719">
    <property type="entry name" value="Prot_kinase_dom"/>
</dbReference>
<organism evidence="2 3">
    <name type="scientific">Trametes cubensis</name>
    <dbReference type="NCBI Taxonomy" id="1111947"/>
    <lineage>
        <taxon>Eukaryota</taxon>
        <taxon>Fungi</taxon>
        <taxon>Dikarya</taxon>
        <taxon>Basidiomycota</taxon>
        <taxon>Agaricomycotina</taxon>
        <taxon>Agaricomycetes</taxon>
        <taxon>Polyporales</taxon>
        <taxon>Polyporaceae</taxon>
        <taxon>Trametes</taxon>
    </lineage>
</organism>
<dbReference type="AlphaFoldDB" id="A0AAD7X6K4"/>
<feature type="domain" description="Protein kinase" evidence="1">
    <location>
        <begin position="1"/>
        <end position="172"/>
    </location>
</feature>
<dbReference type="EMBL" id="JAPEVG010000870">
    <property type="protein sequence ID" value="KAJ8454863.1"/>
    <property type="molecule type" value="Genomic_DNA"/>
</dbReference>
<dbReference type="InterPro" id="IPR011009">
    <property type="entry name" value="Kinase-like_dom_sf"/>
</dbReference>
<dbReference type="Gene3D" id="1.10.510.10">
    <property type="entry name" value="Transferase(Phosphotransferase) domain 1"/>
    <property type="match status" value="1"/>
</dbReference>
<name>A0AAD7X6K4_9APHY</name>
<dbReference type="InterPro" id="IPR001245">
    <property type="entry name" value="Ser-Thr/Tyr_kinase_cat_dom"/>
</dbReference>
<comment type="caution">
    <text evidence="2">The sequence shown here is derived from an EMBL/GenBank/DDBJ whole genome shotgun (WGS) entry which is preliminary data.</text>
</comment>
<reference evidence="2" key="1">
    <citation type="submission" date="2022-11" db="EMBL/GenBank/DDBJ databases">
        <title>Genome Sequence of Cubamyces cubensis.</title>
        <authorList>
            <person name="Buettner E."/>
        </authorList>
    </citation>
    <scope>NUCLEOTIDE SEQUENCE</scope>
    <source>
        <strain evidence="2">MPL-01</strain>
    </source>
</reference>
<dbReference type="Proteomes" id="UP001215151">
    <property type="component" value="Unassembled WGS sequence"/>
</dbReference>
<gene>
    <name evidence="2" type="ORF">ONZ51_g12780</name>
</gene>
<evidence type="ECO:0000259" key="1">
    <source>
        <dbReference type="PROSITE" id="PS50011"/>
    </source>
</evidence>
<dbReference type="GO" id="GO:0005524">
    <property type="term" value="F:ATP binding"/>
    <property type="evidence" value="ECO:0007669"/>
    <property type="project" value="InterPro"/>
</dbReference>
<evidence type="ECO:0000313" key="2">
    <source>
        <dbReference type="EMBL" id="KAJ8454863.1"/>
    </source>
</evidence>
<evidence type="ECO:0000313" key="3">
    <source>
        <dbReference type="Proteomes" id="UP001215151"/>
    </source>
</evidence>
<dbReference type="PANTHER" id="PTHR44329:SF214">
    <property type="entry name" value="PROTEIN KINASE DOMAIN-CONTAINING PROTEIN"/>
    <property type="match status" value="1"/>
</dbReference>
<accession>A0AAD7X6K4</accession>
<dbReference type="Pfam" id="PF07714">
    <property type="entry name" value="PK_Tyr_Ser-Thr"/>
    <property type="match status" value="1"/>
</dbReference>